<dbReference type="AlphaFoldDB" id="A0A1I8BNT2"/>
<sequence length="196" mass="23133">MGNTNKFALGIAEFSYTAGAFPLFEEIGLKKYIATSASYPLPIHLHFLGHELYYNMPELLHPEVYFKYYEQNQLEYLKLARKRALDKGILKHPLIKIEDMPKMWELLRKSKYYLINVHPLGKFPFPKISKRIVDIGGIEVEMEGIINGIEEEDKIKEKEKNKGITGFLKNKFDEYNEDPVYNWIKEVFNFFMHIFT</sequence>
<dbReference type="WBParaSite" id="MhA1_Contig34.frz3.gene28">
    <property type="protein sequence ID" value="MhA1_Contig34.frz3.gene28"/>
    <property type="gene ID" value="MhA1_Contig34.frz3.gene28"/>
</dbReference>
<proteinExistence type="predicted"/>
<accession>A0A1I8BNT2</accession>
<evidence type="ECO:0000313" key="1">
    <source>
        <dbReference type="Proteomes" id="UP000095281"/>
    </source>
</evidence>
<name>A0A1I8BNT2_MELHA</name>
<organism evidence="1 2">
    <name type="scientific">Meloidogyne hapla</name>
    <name type="common">Root-knot nematode worm</name>
    <dbReference type="NCBI Taxonomy" id="6305"/>
    <lineage>
        <taxon>Eukaryota</taxon>
        <taxon>Metazoa</taxon>
        <taxon>Ecdysozoa</taxon>
        <taxon>Nematoda</taxon>
        <taxon>Chromadorea</taxon>
        <taxon>Rhabditida</taxon>
        <taxon>Tylenchina</taxon>
        <taxon>Tylenchomorpha</taxon>
        <taxon>Tylenchoidea</taxon>
        <taxon>Meloidogynidae</taxon>
        <taxon>Meloidogyninae</taxon>
        <taxon>Meloidogyne</taxon>
    </lineage>
</organism>
<keyword evidence="1" id="KW-1185">Reference proteome</keyword>
<dbReference type="Proteomes" id="UP000095281">
    <property type="component" value="Unplaced"/>
</dbReference>
<protein>
    <submittedName>
        <fullName evidence="2">Glycosyltransferase family 1 protein</fullName>
    </submittedName>
</protein>
<reference evidence="2" key="1">
    <citation type="submission" date="2016-11" db="UniProtKB">
        <authorList>
            <consortium name="WormBaseParasite"/>
        </authorList>
    </citation>
    <scope>IDENTIFICATION</scope>
</reference>
<evidence type="ECO:0000313" key="2">
    <source>
        <dbReference type="WBParaSite" id="MhA1_Contig34.frz3.gene28"/>
    </source>
</evidence>